<sequence>AASLQEQMQAQAQQQREFEARIQALLIVSKDAAEASKVPIGPTPVAVNEPVDQPLDDAAKHIPIPSKDHLDPPPGFGYQQPKSSKTSHTTHTKIKPSDLPKFEGEKGEDVETWTEQLSAIFEANKCTNAEITAFSAVILKDTALKWFTQLGPKGRSQFPTWIQWQEGLRQRFLKANYLAEKKRQWKKRDLRANEDMADYFDAKVDL</sequence>
<accession>A0ACC2WCE6</accession>
<evidence type="ECO:0000313" key="1">
    <source>
        <dbReference type="EMBL" id="KAJ9109153.1"/>
    </source>
</evidence>
<dbReference type="Proteomes" id="UP001227268">
    <property type="component" value="Unassembled WGS sequence"/>
</dbReference>
<keyword evidence="2" id="KW-1185">Reference proteome</keyword>
<dbReference type="EMBL" id="JASBWT010000001">
    <property type="protein sequence ID" value="KAJ9109153.1"/>
    <property type="molecule type" value="Genomic_DNA"/>
</dbReference>
<gene>
    <name evidence="1" type="ORF">QFC21_000481</name>
</gene>
<feature type="non-terminal residue" evidence="1">
    <location>
        <position position="1"/>
    </location>
</feature>
<reference evidence="1" key="1">
    <citation type="submission" date="2023-04" db="EMBL/GenBank/DDBJ databases">
        <title>Draft Genome sequencing of Naganishia species isolated from polar environments using Oxford Nanopore Technology.</title>
        <authorList>
            <person name="Leo P."/>
            <person name="Venkateswaran K."/>
        </authorList>
    </citation>
    <scope>NUCLEOTIDE SEQUENCE</scope>
    <source>
        <strain evidence="1">MNA-CCFEE 5423</strain>
    </source>
</reference>
<evidence type="ECO:0000313" key="2">
    <source>
        <dbReference type="Proteomes" id="UP001227268"/>
    </source>
</evidence>
<organism evidence="1 2">
    <name type="scientific">Naganishia friedmannii</name>
    <dbReference type="NCBI Taxonomy" id="89922"/>
    <lineage>
        <taxon>Eukaryota</taxon>
        <taxon>Fungi</taxon>
        <taxon>Dikarya</taxon>
        <taxon>Basidiomycota</taxon>
        <taxon>Agaricomycotina</taxon>
        <taxon>Tremellomycetes</taxon>
        <taxon>Filobasidiales</taxon>
        <taxon>Filobasidiaceae</taxon>
        <taxon>Naganishia</taxon>
    </lineage>
</organism>
<comment type="caution">
    <text evidence="1">The sequence shown here is derived from an EMBL/GenBank/DDBJ whole genome shotgun (WGS) entry which is preliminary data.</text>
</comment>
<protein>
    <submittedName>
        <fullName evidence="1">Uncharacterized protein</fullName>
    </submittedName>
</protein>
<proteinExistence type="predicted"/>
<name>A0ACC2WCE6_9TREE</name>